<evidence type="ECO:0000256" key="2">
    <source>
        <dbReference type="ARBA" id="ARBA00022741"/>
    </source>
</evidence>
<keyword evidence="6" id="KW-1185">Reference proteome</keyword>
<dbReference type="PROSITE" id="PS51720">
    <property type="entry name" value="G_AIG1"/>
    <property type="match status" value="1"/>
</dbReference>
<dbReference type="AlphaFoldDB" id="A0A5A9PLD3"/>
<evidence type="ECO:0000256" key="3">
    <source>
        <dbReference type="ARBA" id="ARBA00023134"/>
    </source>
</evidence>
<comment type="caution">
    <text evidence="5">The sequence shown here is derived from an EMBL/GenBank/DDBJ whole genome shotgun (WGS) entry which is preliminary data.</text>
</comment>
<sequence length="440" mass="45749">MKTTRTFPHEKAGGNNPVCTEKSLNNNILLIANESQPNKRIVLLGKTGDGKSSAGNTILKQQVFVSKASPESVTAECVSGDRNVYGKKITVIDTPGIMDTGLDEEIIKSEIIRSVIECAPGPDVFTIVLKVGRYTAHEMEIVDRIVEYCGDDSFKHSVVLFTHGEQLEDQTIEEFVKLSPKLQGLVDKCGGHSHVIDCKYWTKRHVGYKSNRVQVKKFLKAIEQKLKDNENSCYTNELLQMVEEDIQEETKNINEEKMSPEEKREVAKKIVHKKLLVRLAGVTTGTLTGAFLGVGVAVASVVALLKAASIAGAAAAAGATGLAAGTAGSGIAAGATGLAAGSGIAAGVTGAGVGAAGSGIGAGIVGVGAGAAGSGVAVGVIFGAAAFAGAIGGGVTGYKAAEDVDSVSDAIRNAARLNYENAKAVVKKAEKHQHKLLKKK</sequence>
<dbReference type="EMBL" id="SOYY01000003">
    <property type="protein sequence ID" value="KAA0722950.1"/>
    <property type="molecule type" value="Genomic_DNA"/>
</dbReference>
<dbReference type="PANTHER" id="PTHR10903:SF62">
    <property type="entry name" value="GTPASE IMAP FAMILY MEMBER 4-LIKE-RELATED"/>
    <property type="match status" value="1"/>
</dbReference>
<dbReference type="SUPFAM" id="SSF52540">
    <property type="entry name" value="P-loop containing nucleoside triphosphate hydrolases"/>
    <property type="match status" value="1"/>
</dbReference>
<evidence type="ECO:0000259" key="4">
    <source>
        <dbReference type="PROSITE" id="PS51720"/>
    </source>
</evidence>
<dbReference type="InterPro" id="IPR045058">
    <property type="entry name" value="GIMA/IAN/Toc"/>
</dbReference>
<keyword evidence="3" id="KW-0342">GTP-binding</keyword>
<dbReference type="InterPro" id="IPR027417">
    <property type="entry name" value="P-loop_NTPase"/>
</dbReference>
<dbReference type="GO" id="GO:0005525">
    <property type="term" value="F:GTP binding"/>
    <property type="evidence" value="ECO:0007669"/>
    <property type="project" value="UniProtKB-KW"/>
</dbReference>
<evidence type="ECO:0000256" key="1">
    <source>
        <dbReference type="ARBA" id="ARBA00008535"/>
    </source>
</evidence>
<reference evidence="5 6" key="1">
    <citation type="journal article" date="2019" name="Mol. Ecol. Resour.">
        <title>Chromosome-level genome assembly of Triplophysa tibetana, a fish adapted to the harsh high-altitude environment of the Tibetan Plateau.</title>
        <authorList>
            <person name="Yang X."/>
            <person name="Liu H."/>
            <person name="Ma Z."/>
            <person name="Zou Y."/>
            <person name="Zou M."/>
            <person name="Mao Y."/>
            <person name="Li X."/>
            <person name="Wang H."/>
            <person name="Chen T."/>
            <person name="Wang W."/>
            <person name="Yang R."/>
        </authorList>
    </citation>
    <scope>NUCLEOTIDE SEQUENCE [LARGE SCALE GENOMIC DNA]</scope>
    <source>
        <strain evidence="5">TTIB1903HZAU</strain>
        <tissue evidence="5">Muscle</tissue>
    </source>
</reference>
<comment type="similarity">
    <text evidence="1">Belongs to the TRAFAC class TrmE-Era-EngA-EngB-Septin-like GTPase superfamily. AIG1/Toc34/Toc159-like paraseptin GTPase family. IAN subfamily.</text>
</comment>
<organism evidence="5 6">
    <name type="scientific">Triplophysa tibetana</name>
    <dbReference type="NCBI Taxonomy" id="1572043"/>
    <lineage>
        <taxon>Eukaryota</taxon>
        <taxon>Metazoa</taxon>
        <taxon>Chordata</taxon>
        <taxon>Craniata</taxon>
        <taxon>Vertebrata</taxon>
        <taxon>Euteleostomi</taxon>
        <taxon>Actinopterygii</taxon>
        <taxon>Neopterygii</taxon>
        <taxon>Teleostei</taxon>
        <taxon>Ostariophysi</taxon>
        <taxon>Cypriniformes</taxon>
        <taxon>Nemacheilidae</taxon>
        <taxon>Triplophysa</taxon>
    </lineage>
</organism>
<proteinExistence type="inferred from homology"/>
<dbReference type="Proteomes" id="UP000324632">
    <property type="component" value="Chromosome 3"/>
</dbReference>
<gene>
    <name evidence="5" type="ORF">E1301_Tti015622</name>
</gene>
<dbReference type="PANTHER" id="PTHR10903">
    <property type="entry name" value="GTPASE, IMAP FAMILY MEMBER-RELATED"/>
    <property type="match status" value="1"/>
</dbReference>
<evidence type="ECO:0000313" key="5">
    <source>
        <dbReference type="EMBL" id="KAA0722950.1"/>
    </source>
</evidence>
<keyword evidence="2" id="KW-0547">Nucleotide-binding</keyword>
<accession>A0A5A9PLD3</accession>
<name>A0A5A9PLD3_9TELE</name>
<dbReference type="Gene3D" id="3.40.50.300">
    <property type="entry name" value="P-loop containing nucleotide triphosphate hydrolases"/>
    <property type="match status" value="1"/>
</dbReference>
<dbReference type="Pfam" id="PF04548">
    <property type="entry name" value="AIG1"/>
    <property type="match status" value="1"/>
</dbReference>
<evidence type="ECO:0000313" key="6">
    <source>
        <dbReference type="Proteomes" id="UP000324632"/>
    </source>
</evidence>
<dbReference type="InterPro" id="IPR006703">
    <property type="entry name" value="G_AIG1"/>
</dbReference>
<feature type="domain" description="AIG1-type G" evidence="4">
    <location>
        <begin position="36"/>
        <end position="243"/>
    </location>
</feature>
<dbReference type="FunFam" id="3.40.50.300:FF:000366">
    <property type="entry name" value="GTPase, IMAP family member 2"/>
    <property type="match status" value="1"/>
</dbReference>
<protein>
    <submittedName>
        <fullName evidence="5">GTPase IMAP family member 7</fullName>
    </submittedName>
</protein>